<feature type="domain" description="TonB-dependent receptor plug" evidence="13">
    <location>
        <begin position="163"/>
        <end position="241"/>
    </location>
</feature>
<dbReference type="InterPro" id="IPR039426">
    <property type="entry name" value="TonB-dep_rcpt-like"/>
</dbReference>
<feature type="domain" description="TonB-dependent receptor-like beta-barrel" evidence="12">
    <location>
        <begin position="329"/>
        <end position="690"/>
    </location>
</feature>
<dbReference type="SUPFAM" id="SSF49464">
    <property type="entry name" value="Carboxypeptidase regulatory domain-like"/>
    <property type="match status" value="1"/>
</dbReference>
<evidence type="ECO:0000256" key="4">
    <source>
        <dbReference type="ARBA" id="ARBA00022692"/>
    </source>
</evidence>
<keyword evidence="9 10" id="KW-0998">Cell outer membrane</keyword>
<evidence type="ECO:0000256" key="1">
    <source>
        <dbReference type="ARBA" id="ARBA00004571"/>
    </source>
</evidence>
<keyword evidence="5" id="KW-0732">Signal</keyword>
<sequence length="744" mass="83537">MTLNFSINRSVAVLWHQSKNEQFKSTITMKQFITYLVLLFTTVAIAQTTVNGKVTNTSGEPVFGANVYLDGTYDGATTDEQGNFSFTTEETGQQTLIVSFLSYETKSITNEVTTFTDVQIKLREDVSVLDAVVISAGTFEANDNSKVSVLKPLDVVTTASALGDFVGALQTLPGTSTVAEDGRLFVRGGDAAETQIFIDGIRVFTPYSPTPNNMPTRGRYSPFLFDGITFSTGGYSAEYGQALSSVLLLNTIDEPDQEKTDISIMTVGGGLGHTEKWNNSSLSVNASYINLAPYIALFPDRNDWEKPYRGAQGEAVFRQKFDSGLLKFYAAFDTSNLELNQEDINYEEGIDFKLKNNNFYTNASYSGVLNNNWSIKTGLSYTVANTDVGIIDSDIDNKEHSAHFKLKLKKRFSSRFKLSFGAEQFLTDFNETYTDESISASYGFNDNISAVFAETDIVFSKKLALKAGLRGDYYNTTKRFDVAPRASFAYKTSKNGQVSLAYGNFFQTVSGDYLKFDNDLKTQNTQHYILNYQHVSDGRLFRAEAYRKAYDNLVLFDTDMASFDSDYTNEGSGYAQGLDVFWRDNKSLKNIDYWLSYSYLDTERQYLNYPEKAQPSFANTHNFSAVVKYWVDDWKSQLGLSYSYASGRPYTNPNRNGFLNETTKSYNSLSFNWAYLLSQQKILYFSVNNVLGFNNINGFQYSNTANANGNFNRQAILPAADQFFFVGFFWTISDDGKDNQLDNL</sequence>
<dbReference type="PANTHER" id="PTHR30069">
    <property type="entry name" value="TONB-DEPENDENT OUTER MEMBRANE RECEPTOR"/>
    <property type="match status" value="1"/>
</dbReference>
<reference evidence="14 15" key="1">
    <citation type="submission" date="2019-03" db="EMBL/GenBank/DDBJ databases">
        <title>Genomic Encyclopedia of Type Strains, Phase III (KMG-III): the genomes of soil and plant-associated and newly described type strains.</title>
        <authorList>
            <person name="Whitman W."/>
        </authorList>
    </citation>
    <scope>NUCLEOTIDE SEQUENCE [LARGE SCALE GENOMIC DNA]</scope>
    <source>
        <strain evidence="14 15">CGMCC 1.10957</strain>
    </source>
</reference>
<evidence type="ECO:0000256" key="6">
    <source>
        <dbReference type="ARBA" id="ARBA00023077"/>
    </source>
</evidence>
<evidence type="ECO:0000256" key="10">
    <source>
        <dbReference type="PROSITE-ProRule" id="PRU01360"/>
    </source>
</evidence>
<evidence type="ECO:0000256" key="9">
    <source>
        <dbReference type="ARBA" id="ARBA00023237"/>
    </source>
</evidence>
<dbReference type="Pfam" id="PF07715">
    <property type="entry name" value="Plug"/>
    <property type="match status" value="1"/>
</dbReference>
<gene>
    <name evidence="14" type="ORF">A8975_1650</name>
</gene>
<dbReference type="Pfam" id="PF00593">
    <property type="entry name" value="TonB_dep_Rec_b-barrel"/>
    <property type="match status" value="1"/>
</dbReference>
<evidence type="ECO:0000259" key="12">
    <source>
        <dbReference type="Pfam" id="PF00593"/>
    </source>
</evidence>
<dbReference type="PROSITE" id="PS52016">
    <property type="entry name" value="TONB_DEPENDENT_REC_3"/>
    <property type="match status" value="1"/>
</dbReference>
<evidence type="ECO:0000256" key="11">
    <source>
        <dbReference type="RuleBase" id="RU003357"/>
    </source>
</evidence>
<dbReference type="InterPro" id="IPR008969">
    <property type="entry name" value="CarboxyPept-like_regulatory"/>
</dbReference>
<keyword evidence="6 11" id="KW-0798">TonB box</keyword>
<evidence type="ECO:0000313" key="14">
    <source>
        <dbReference type="EMBL" id="TDY11811.1"/>
    </source>
</evidence>
<evidence type="ECO:0000256" key="7">
    <source>
        <dbReference type="ARBA" id="ARBA00023136"/>
    </source>
</evidence>
<evidence type="ECO:0000313" key="15">
    <source>
        <dbReference type="Proteomes" id="UP000294930"/>
    </source>
</evidence>
<comment type="caution">
    <text evidence="14">The sequence shown here is derived from an EMBL/GenBank/DDBJ whole genome shotgun (WGS) entry which is preliminary data.</text>
</comment>
<proteinExistence type="inferred from homology"/>
<evidence type="ECO:0000256" key="8">
    <source>
        <dbReference type="ARBA" id="ARBA00023170"/>
    </source>
</evidence>
<dbReference type="PANTHER" id="PTHR30069:SF29">
    <property type="entry name" value="HEMOGLOBIN AND HEMOGLOBIN-HAPTOGLOBIN-BINDING PROTEIN 1-RELATED"/>
    <property type="match status" value="1"/>
</dbReference>
<keyword evidence="8 14" id="KW-0675">Receptor</keyword>
<dbReference type="InterPro" id="IPR000531">
    <property type="entry name" value="Beta-barrel_TonB"/>
</dbReference>
<dbReference type="InterPro" id="IPR012910">
    <property type="entry name" value="Plug_dom"/>
</dbReference>
<evidence type="ECO:0000256" key="5">
    <source>
        <dbReference type="ARBA" id="ARBA00022729"/>
    </source>
</evidence>
<keyword evidence="7 10" id="KW-0472">Membrane</keyword>
<accession>A0ABY2G5V6</accession>
<comment type="subcellular location">
    <subcellularLocation>
        <location evidence="1 10">Cell outer membrane</location>
        <topology evidence="1 10">Multi-pass membrane protein</topology>
    </subcellularLocation>
</comment>
<dbReference type="InterPro" id="IPR036942">
    <property type="entry name" value="Beta-barrel_TonB_sf"/>
</dbReference>
<dbReference type="Gene3D" id="2.170.130.10">
    <property type="entry name" value="TonB-dependent receptor, plug domain"/>
    <property type="match status" value="1"/>
</dbReference>
<evidence type="ECO:0000256" key="2">
    <source>
        <dbReference type="ARBA" id="ARBA00022448"/>
    </source>
</evidence>
<dbReference type="SUPFAM" id="SSF56935">
    <property type="entry name" value="Porins"/>
    <property type="match status" value="1"/>
</dbReference>
<organism evidence="14 15">
    <name type="scientific">Meridianimaribacter flavus</name>
    <dbReference type="NCBI Taxonomy" id="571115"/>
    <lineage>
        <taxon>Bacteria</taxon>
        <taxon>Pseudomonadati</taxon>
        <taxon>Bacteroidota</taxon>
        <taxon>Flavobacteriia</taxon>
        <taxon>Flavobacteriales</taxon>
        <taxon>Flavobacteriaceae</taxon>
        <taxon>Meridianimaribacter</taxon>
    </lineage>
</organism>
<keyword evidence="4 10" id="KW-0812">Transmembrane</keyword>
<keyword evidence="15" id="KW-1185">Reference proteome</keyword>
<dbReference type="Gene3D" id="2.60.40.1120">
    <property type="entry name" value="Carboxypeptidase-like, regulatory domain"/>
    <property type="match status" value="1"/>
</dbReference>
<dbReference type="EMBL" id="SOQZ01000003">
    <property type="protein sequence ID" value="TDY11811.1"/>
    <property type="molecule type" value="Genomic_DNA"/>
</dbReference>
<evidence type="ECO:0000259" key="13">
    <source>
        <dbReference type="Pfam" id="PF07715"/>
    </source>
</evidence>
<dbReference type="Pfam" id="PF13715">
    <property type="entry name" value="CarbopepD_reg_2"/>
    <property type="match status" value="1"/>
</dbReference>
<dbReference type="Proteomes" id="UP000294930">
    <property type="component" value="Unassembled WGS sequence"/>
</dbReference>
<dbReference type="Gene3D" id="2.40.170.20">
    <property type="entry name" value="TonB-dependent receptor, beta-barrel domain"/>
    <property type="match status" value="1"/>
</dbReference>
<keyword evidence="2 10" id="KW-0813">Transport</keyword>
<evidence type="ECO:0000256" key="3">
    <source>
        <dbReference type="ARBA" id="ARBA00022452"/>
    </source>
</evidence>
<comment type="similarity">
    <text evidence="10 11">Belongs to the TonB-dependent receptor family.</text>
</comment>
<dbReference type="InterPro" id="IPR037066">
    <property type="entry name" value="Plug_dom_sf"/>
</dbReference>
<protein>
    <submittedName>
        <fullName evidence="14">Outer membrane cobalamin receptor</fullName>
    </submittedName>
</protein>
<name>A0ABY2G5V6_9FLAO</name>
<keyword evidence="3 10" id="KW-1134">Transmembrane beta strand</keyword>